<evidence type="ECO:0000313" key="2">
    <source>
        <dbReference type="EMBL" id="UWZ57909.1"/>
    </source>
</evidence>
<dbReference type="AlphaFoldDB" id="A0A9Q9MIG7"/>
<reference evidence="2" key="1">
    <citation type="submission" date="2021-04" db="EMBL/GenBank/DDBJ databases">
        <title>Dactylosporangium aurantiacum NRRL B-8018 full assembly.</title>
        <authorList>
            <person name="Hartkoorn R.C."/>
            <person name="Beaudoing E."/>
            <person name="Hot D."/>
        </authorList>
    </citation>
    <scope>NUCLEOTIDE SEQUENCE</scope>
    <source>
        <strain evidence="2">NRRL B-8018</strain>
    </source>
</reference>
<feature type="transmembrane region" description="Helical" evidence="1">
    <location>
        <begin position="6"/>
        <end position="26"/>
    </location>
</feature>
<keyword evidence="3" id="KW-1185">Reference proteome</keyword>
<proteinExistence type="predicted"/>
<keyword evidence="1" id="KW-1133">Transmembrane helix</keyword>
<organism evidence="2 3">
    <name type="scientific">Dactylosporangium aurantiacum</name>
    <dbReference type="NCBI Taxonomy" id="35754"/>
    <lineage>
        <taxon>Bacteria</taxon>
        <taxon>Bacillati</taxon>
        <taxon>Actinomycetota</taxon>
        <taxon>Actinomycetes</taxon>
        <taxon>Micromonosporales</taxon>
        <taxon>Micromonosporaceae</taxon>
        <taxon>Dactylosporangium</taxon>
    </lineage>
</organism>
<evidence type="ECO:0000256" key="1">
    <source>
        <dbReference type="SAM" id="Phobius"/>
    </source>
</evidence>
<dbReference type="Proteomes" id="UP001058003">
    <property type="component" value="Chromosome"/>
</dbReference>
<name>A0A9Q9MIG7_9ACTN</name>
<gene>
    <name evidence="2" type="ORF">Daura_18100</name>
</gene>
<accession>A0A9Q9MIG7</accession>
<keyword evidence="1" id="KW-0812">Transmembrane</keyword>
<keyword evidence="1" id="KW-0472">Membrane</keyword>
<sequence length="97" mass="10629">MVAIMLVATIIATVYVALIAMHVLAIRGGERPGERYRPRIARWLAAGDERRRGRAETAATRRLLAGSLDRASYRAALAAMAAQDAVERPVEIPKTKM</sequence>
<evidence type="ECO:0000313" key="3">
    <source>
        <dbReference type="Proteomes" id="UP001058003"/>
    </source>
</evidence>
<protein>
    <submittedName>
        <fullName evidence="2">Uncharacterized protein</fullName>
    </submittedName>
</protein>
<dbReference type="KEGG" id="daur:Daura_18100"/>
<dbReference type="RefSeq" id="WP_033360052.1">
    <property type="nucleotide sequence ID" value="NZ_CP073767.1"/>
</dbReference>
<dbReference type="EMBL" id="CP073767">
    <property type="protein sequence ID" value="UWZ57909.1"/>
    <property type="molecule type" value="Genomic_DNA"/>
</dbReference>